<sequence length="416" mass="46426">MNERKGKSRVVGRNVTGSERRKRQEEKDRALELERQEKLARQAVVDPAHSSHDSRQMRVINTYDDLVEDATSSDDECDEGDEEGEEEGDLLPFPDAFYQGHPVGSSDHVSTGSTHVSTRVGPLRGKDGRFASSSSGSVSSRKKLVDQTWLLTGAGPGGPSDHSLIPSFGGHISHRLWTLGLDFRVMSEYQFYTRQGGVDRLRLYKFSTPRVENLVRASNLYHLSSCMMHSVDYPLLEAFIERWQPDTNTFHMPFGEMTITLHDVSFLLQIPVDGELLAAPAKGDPSFVSGIVDLLGIPDKNAVAARGIRWYDGGGMLVDEAMTRLHAREDGDAEARCYLMCLIGSTLFVDKSSDRVRGWLYSYFRDLQMVSKYAWGAGALAWMYRQLGRSSRAGSKGFSGCLTLLQAWIYEYFLGA</sequence>
<dbReference type="EMBL" id="OZ034822">
    <property type="protein sequence ID" value="CAL1413773.1"/>
    <property type="molecule type" value="Genomic_DNA"/>
</dbReference>
<feature type="compositionally biased region" description="Basic and acidic residues" evidence="1">
    <location>
        <begin position="18"/>
        <end position="34"/>
    </location>
</feature>
<dbReference type="InterPro" id="IPR019557">
    <property type="entry name" value="AminoTfrase-like_pln_mobile"/>
</dbReference>
<feature type="compositionally biased region" description="Acidic residues" evidence="1">
    <location>
        <begin position="65"/>
        <end position="89"/>
    </location>
</feature>
<keyword evidence="4" id="KW-1185">Reference proteome</keyword>
<feature type="domain" description="Aminotransferase-like plant mobile" evidence="2">
    <location>
        <begin position="221"/>
        <end position="413"/>
    </location>
</feature>
<organism evidence="3 4">
    <name type="scientific">Linum trigynum</name>
    <dbReference type="NCBI Taxonomy" id="586398"/>
    <lineage>
        <taxon>Eukaryota</taxon>
        <taxon>Viridiplantae</taxon>
        <taxon>Streptophyta</taxon>
        <taxon>Embryophyta</taxon>
        <taxon>Tracheophyta</taxon>
        <taxon>Spermatophyta</taxon>
        <taxon>Magnoliopsida</taxon>
        <taxon>eudicotyledons</taxon>
        <taxon>Gunneridae</taxon>
        <taxon>Pentapetalae</taxon>
        <taxon>rosids</taxon>
        <taxon>fabids</taxon>
        <taxon>Malpighiales</taxon>
        <taxon>Linaceae</taxon>
        <taxon>Linum</taxon>
    </lineage>
</organism>
<evidence type="ECO:0000259" key="2">
    <source>
        <dbReference type="Pfam" id="PF10536"/>
    </source>
</evidence>
<evidence type="ECO:0000256" key="1">
    <source>
        <dbReference type="SAM" id="MobiDB-lite"/>
    </source>
</evidence>
<dbReference type="AlphaFoldDB" id="A0AAV2GVD7"/>
<feature type="region of interest" description="Disordered" evidence="1">
    <location>
        <begin position="1"/>
        <end position="34"/>
    </location>
</feature>
<accession>A0AAV2GVD7</accession>
<reference evidence="3 4" key="1">
    <citation type="submission" date="2024-04" db="EMBL/GenBank/DDBJ databases">
        <authorList>
            <person name="Fracassetti M."/>
        </authorList>
    </citation>
    <scope>NUCLEOTIDE SEQUENCE [LARGE SCALE GENOMIC DNA]</scope>
</reference>
<protein>
    <recommendedName>
        <fullName evidence="2">Aminotransferase-like plant mobile domain-containing protein</fullName>
    </recommendedName>
</protein>
<proteinExistence type="predicted"/>
<evidence type="ECO:0000313" key="4">
    <source>
        <dbReference type="Proteomes" id="UP001497516"/>
    </source>
</evidence>
<feature type="compositionally biased region" description="Polar residues" evidence="1">
    <location>
        <begin position="107"/>
        <end position="117"/>
    </location>
</feature>
<dbReference type="PANTHER" id="PTHR46033">
    <property type="entry name" value="PROTEIN MAIN-LIKE 2"/>
    <property type="match status" value="1"/>
</dbReference>
<feature type="compositionally biased region" description="Basic residues" evidence="1">
    <location>
        <begin position="1"/>
        <end position="10"/>
    </location>
</feature>
<name>A0AAV2GVD7_9ROSI</name>
<dbReference type="Pfam" id="PF10536">
    <property type="entry name" value="PMD"/>
    <property type="match status" value="1"/>
</dbReference>
<dbReference type="Proteomes" id="UP001497516">
    <property type="component" value="Chromosome 9"/>
</dbReference>
<evidence type="ECO:0000313" key="3">
    <source>
        <dbReference type="EMBL" id="CAL1413773.1"/>
    </source>
</evidence>
<dbReference type="GO" id="GO:0010073">
    <property type="term" value="P:meristem maintenance"/>
    <property type="evidence" value="ECO:0007669"/>
    <property type="project" value="InterPro"/>
</dbReference>
<gene>
    <name evidence="3" type="ORF">LTRI10_LOCUS52979</name>
</gene>
<dbReference type="PANTHER" id="PTHR46033:SF8">
    <property type="entry name" value="PROTEIN MAINTENANCE OF MERISTEMS-LIKE"/>
    <property type="match status" value="1"/>
</dbReference>
<dbReference type="InterPro" id="IPR044824">
    <property type="entry name" value="MAIN-like"/>
</dbReference>
<feature type="region of interest" description="Disordered" evidence="1">
    <location>
        <begin position="64"/>
        <end position="138"/>
    </location>
</feature>